<evidence type="ECO:0000313" key="5">
    <source>
        <dbReference type="Proteomes" id="UP000242502"/>
    </source>
</evidence>
<dbReference type="InterPro" id="IPR050216">
    <property type="entry name" value="LRR_domain-containing"/>
</dbReference>
<dbReference type="SUPFAM" id="SSF52047">
    <property type="entry name" value="RNI-like"/>
    <property type="match status" value="1"/>
</dbReference>
<dbReference type="PRINTS" id="PR00019">
    <property type="entry name" value="LEURICHRPT"/>
</dbReference>
<sequence>MVPTGLKGGFRFTLNITPQEYLASFERWIARVPAAMEQANRRHVVNRMLQVRMGVSNRLDLGGLELTALPPGIGELINLTVLNLNNNRLAILPPEIGDLTNLTVLNLNGNRLTTLPSEIGSLTHLTVLNLNNNQLTRLPAEIGNLTNLDFLDLSNNQLTTLSLEVGSLAHLVELNLSNNQLTSFMDFENPYDSLFGQAFIAVMDPPEDPNHPVDRSAAARQQRLAVLRIHAGNIRLPDNLRAFYRGLPLPNLECLYLNGNPLLNIGPLLSPRMVELDLGNTRITELPSTYRTLTQLETVTLPEQANVNNIPQGVRVNREG</sequence>
<dbReference type="Pfam" id="PF12799">
    <property type="entry name" value="LRR_4"/>
    <property type="match status" value="1"/>
</dbReference>
<dbReference type="EMBL" id="MDLC01000056">
    <property type="protein sequence ID" value="ODS22716.1"/>
    <property type="molecule type" value="Genomic_DNA"/>
</dbReference>
<organism evidence="4 5">
    <name type="scientific">Candidatus Endobugula sertula</name>
    <name type="common">Bugula neritina bacterial symbiont</name>
    <dbReference type="NCBI Taxonomy" id="62101"/>
    <lineage>
        <taxon>Bacteria</taxon>
        <taxon>Pseudomonadati</taxon>
        <taxon>Pseudomonadota</taxon>
        <taxon>Gammaproteobacteria</taxon>
        <taxon>Cellvibrionales</taxon>
        <taxon>Cellvibrionaceae</taxon>
        <taxon>Candidatus Endobugula</taxon>
    </lineage>
</organism>
<evidence type="ECO:0000259" key="3">
    <source>
        <dbReference type="Pfam" id="PF23598"/>
    </source>
</evidence>
<dbReference type="InterPro" id="IPR025875">
    <property type="entry name" value="Leu-rich_rpt_4"/>
</dbReference>
<keyword evidence="1" id="KW-0433">Leucine-rich repeat</keyword>
<dbReference type="SMART" id="SM00369">
    <property type="entry name" value="LRR_TYP"/>
    <property type="match status" value="6"/>
</dbReference>
<dbReference type="AlphaFoldDB" id="A0A1D2QMB8"/>
<dbReference type="SMART" id="SM00364">
    <property type="entry name" value="LRR_BAC"/>
    <property type="match status" value="4"/>
</dbReference>
<accession>A0A1D2QMB8</accession>
<dbReference type="FunFam" id="3.80.10.10:FF:000041">
    <property type="entry name" value="LRR receptor-like serine/threonine-protein kinase ERECTA"/>
    <property type="match status" value="1"/>
</dbReference>
<dbReference type="Proteomes" id="UP000242502">
    <property type="component" value="Unassembled WGS sequence"/>
</dbReference>
<keyword evidence="2" id="KW-0677">Repeat</keyword>
<dbReference type="STRING" id="62101.AB835_12700"/>
<reference evidence="4 5" key="1">
    <citation type="journal article" date="2016" name="Appl. Environ. Microbiol.">
        <title>Lack of Overt Genome Reduction in the Bryostatin-Producing Bryozoan Symbiont "Candidatus Endobugula sertula".</title>
        <authorList>
            <person name="Miller I.J."/>
            <person name="Vanee N."/>
            <person name="Fong S.S."/>
            <person name="Lim-Fong G.E."/>
            <person name="Kwan J.C."/>
        </authorList>
    </citation>
    <scope>NUCLEOTIDE SEQUENCE [LARGE SCALE GENOMIC DNA]</scope>
    <source>
        <strain evidence="4">AB1-4</strain>
    </source>
</reference>
<dbReference type="InterPro" id="IPR001611">
    <property type="entry name" value="Leu-rich_rpt"/>
</dbReference>
<protein>
    <recommendedName>
        <fullName evidence="3">Disease resistance R13L4/SHOC-2-like LRR domain-containing protein</fullName>
    </recommendedName>
</protein>
<comment type="caution">
    <text evidence="4">The sequence shown here is derived from an EMBL/GenBank/DDBJ whole genome shotgun (WGS) entry which is preliminary data.</text>
</comment>
<dbReference type="PROSITE" id="PS51450">
    <property type="entry name" value="LRR"/>
    <property type="match status" value="6"/>
</dbReference>
<dbReference type="Gene3D" id="3.80.10.10">
    <property type="entry name" value="Ribonuclease Inhibitor"/>
    <property type="match status" value="2"/>
</dbReference>
<dbReference type="PANTHER" id="PTHR48051:SF54">
    <property type="entry name" value="LEUCINE-RICH REPEAT-CONTAINING PROTEIN"/>
    <property type="match status" value="1"/>
</dbReference>
<feature type="domain" description="Disease resistance R13L4/SHOC-2-like LRR" evidence="3">
    <location>
        <begin position="118"/>
        <end position="179"/>
    </location>
</feature>
<gene>
    <name evidence="4" type="ORF">AB835_12700</name>
</gene>
<name>A0A1D2QMB8_9GAMM</name>
<dbReference type="InterPro" id="IPR055414">
    <property type="entry name" value="LRR_R13L4/SHOC2-like"/>
</dbReference>
<evidence type="ECO:0000256" key="2">
    <source>
        <dbReference type="ARBA" id="ARBA00022737"/>
    </source>
</evidence>
<dbReference type="InterPro" id="IPR003591">
    <property type="entry name" value="Leu-rich_rpt_typical-subtyp"/>
</dbReference>
<dbReference type="InterPro" id="IPR032675">
    <property type="entry name" value="LRR_dom_sf"/>
</dbReference>
<evidence type="ECO:0000313" key="4">
    <source>
        <dbReference type="EMBL" id="ODS22716.1"/>
    </source>
</evidence>
<evidence type="ECO:0000256" key="1">
    <source>
        <dbReference type="ARBA" id="ARBA00022614"/>
    </source>
</evidence>
<proteinExistence type="predicted"/>
<dbReference type="Pfam" id="PF23598">
    <property type="entry name" value="LRR_14"/>
    <property type="match status" value="1"/>
</dbReference>
<dbReference type="PANTHER" id="PTHR48051">
    <property type="match status" value="1"/>
</dbReference>
<dbReference type="GO" id="GO:0005737">
    <property type="term" value="C:cytoplasm"/>
    <property type="evidence" value="ECO:0007669"/>
    <property type="project" value="TreeGrafter"/>
</dbReference>